<reference evidence="1" key="2">
    <citation type="journal article" date="2015" name="Fish Shellfish Immunol.">
        <title>Early steps in the European eel (Anguilla anguilla)-Vibrio vulnificus interaction in the gills: Role of the RtxA13 toxin.</title>
        <authorList>
            <person name="Callol A."/>
            <person name="Pajuelo D."/>
            <person name="Ebbesson L."/>
            <person name="Teles M."/>
            <person name="MacKenzie S."/>
            <person name="Amaro C."/>
        </authorList>
    </citation>
    <scope>NUCLEOTIDE SEQUENCE</scope>
</reference>
<dbReference type="EMBL" id="GBXM01065633">
    <property type="protein sequence ID" value="JAH42944.1"/>
    <property type="molecule type" value="Transcribed_RNA"/>
</dbReference>
<organism evidence="1">
    <name type="scientific">Anguilla anguilla</name>
    <name type="common">European freshwater eel</name>
    <name type="synonym">Muraena anguilla</name>
    <dbReference type="NCBI Taxonomy" id="7936"/>
    <lineage>
        <taxon>Eukaryota</taxon>
        <taxon>Metazoa</taxon>
        <taxon>Chordata</taxon>
        <taxon>Craniata</taxon>
        <taxon>Vertebrata</taxon>
        <taxon>Euteleostomi</taxon>
        <taxon>Actinopterygii</taxon>
        <taxon>Neopterygii</taxon>
        <taxon>Teleostei</taxon>
        <taxon>Anguilliformes</taxon>
        <taxon>Anguillidae</taxon>
        <taxon>Anguilla</taxon>
    </lineage>
</organism>
<accession>A0A0E9SNK3</accession>
<dbReference type="AlphaFoldDB" id="A0A0E9SNK3"/>
<proteinExistence type="predicted"/>
<evidence type="ECO:0000313" key="1">
    <source>
        <dbReference type="EMBL" id="JAH42944.1"/>
    </source>
</evidence>
<sequence>MCVYLWSHCTSEHLVVFAFSLCTVHIHIMPPC</sequence>
<name>A0A0E9SNK3_ANGAN</name>
<reference evidence="1" key="1">
    <citation type="submission" date="2014-11" db="EMBL/GenBank/DDBJ databases">
        <authorList>
            <person name="Amaro Gonzalez C."/>
        </authorList>
    </citation>
    <scope>NUCLEOTIDE SEQUENCE</scope>
</reference>
<protein>
    <submittedName>
        <fullName evidence="1">Uncharacterized protein</fullName>
    </submittedName>
</protein>